<organism evidence="2 3">
    <name type="scientific">Candidatus Magnetobacterium casense</name>
    <dbReference type="NCBI Taxonomy" id="1455061"/>
    <lineage>
        <taxon>Bacteria</taxon>
        <taxon>Pseudomonadati</taxon>
        <taxon>Nitrospirota</taxon>
        <taxon>Thermodesulfovibrionia</taxon>
        <taxon>Thermodesulfovibrionales</taxon>
        <taxon>Candidatus Magnetobacteriaceae</taxon>
        <taxon>Candidatus Magnetobacterium</taxon>
    </lineage>
</organism>
<feature type="transmembrane region" description="Helical" evidence="1">
    <location>
        <begin position="36"/>
        <end position="58"/>
    </location>
</feature>
<dbReference type="EMBL" id="JABXWD010000340">
    <property type="protein sequence ID" value="MBV6342779.1"/>
    <property type="molecule type" value="Genomic_DNA"/>
</dbReference>
<accession>A0ABS6S1S2</accession>
<feature type="transmembrane region" description="Helical" evidence="1">
    <location>
        <begin position="12"/>
        <end position="30"/>
    </location>
</feature>
<keyword evidence="1" id="KW-0812">Transmembrane</keyword>
<name>A0ABS6S1S2_9BACT</name>
<proteinExistence type="predicted"/>
<protein>
    <submittedName>
        <fullName evidence="2">Uncharacterized protein</fullName>
    </submittedName>
</protein>
<keyword evidence="1" id="KW-0472">Membrane</keyword>
<sequence length="63" mass="7033">MLTRDTLARTVLVVWGIEVGVLAALCALTRHDIARWVLITVLVMGAVFFGALLLLAVLERWER</sequence>
<reference evidence="2 3" key="1">
    <citation type="journal article" date="2020" name="J Geophys Res Biogeosci">
        <title>Magnetotaxis as an Adaptation to Enable Bacterial Shuttling of Microbial Sulfur and Sulfur Cycling Across Aquatic Oxic#Anoxic Interfaces.</title>
        <authorList>
            <person name="Li J."/>
            <person name="Liu P."/>
            <person name="Wang J."/>
            <person name="Roberts A.P."/>
            <person name="Pan Y."/>
        </authorList>
    </citation>
    <scope>NUCLEOTIDE SEQUENCE [LARGE SCALE GENOMIC DNA]</scope>
    <source>
        <strain evidence="2 3">MYR-1_YQ</strain>
    </source>
</reference>
<keyword evidence="3" id="KW-1185">Reference proteome</keyword>
<comment type="caution">
    <text evidence="2">The sequence shown here is derived from an EMBL/GenBank/DDBJ whole genome shotgun (WGS) entry which is preliminary data.</text>
</comment>
<gene>
    <name evidence="2" type="ORF">HWQ67_14425</name>
</gene>
<evidence type="ECO:0000256" key="1">
    <source>
        <dbReference type="SAM" id="Phobius"/>
    </source>
</evidence>
<dbReference type="RefSeq" id="WP_218253392.1">
    <property type="nucleotide sequence ID" value="NZ_JABXWD010000340.1"/>
</dbReference>
<keyword evidence="1" id="KW-1133">Transmembrane helix</keyword>
<evidence type="ECO:0000313" key="3">
    <source>
        <dbReference type="Proteomes" id="UP001196980"/>
    </source>
</evidence>
<evidence type="ECO:0000313" key="2">
    <source>
        <dbReference type="EMBL" id="MBV6342779.1"/>
    </source>
</evidence>
<dbReference type="Proteomes" id="UP001196980">
    <property type="component" value="Unassembled WGS sequence"/>
</dbReference>